<evidence type="ECO:0000256" key="4">
    <source>
        <dbReference type="ARBA" id="ARBA00022568"/>
    </source>
</evidence>
<proteinExistence type="inferred from homology"/>
<evidence type="ECO:0000256" key="8">
    <source>
        <dbReference type="SAM" id="MobiDB-lite"/>
    </source>
</evidence>
<feature type="transmembrane region" description="Helical" evidence="9">
    <location>
        <begin position="521"/>
        <end position="537"/>
    </location>
</feature>
<dbReference type="PANTHER" id="PTHR10846:SF72">
    <property type="entry name" value="SODIUM_POTASSIUM_CALCIUM EXCHANGER NCKX30C"/>
    <property type="match status" value="1"/>
</dbReference>
<protein>
    <submittedName>
        <fullName evidence="13">Sodium/calcium exchanger membrane region domain-containing protein</fullName>
    </submittedName>
    <submittedName>
        <fullName evidence="12">Sodium/potassium/calcium exchanger 1</fullName>
    </submittedName>
</protein>
<dbReference type="Proteomes" id="UP000035681">
    <property type="component" value="Unplaced"/>
</dbReference>
<feature type="transmembrane region" description="Helical" evidence="9">
    <location>
        <begin position="246"/>
        <end position="265"/>
    </location>
</feature>
<feature type="transmembrane region" description="Helical" evidence="9">
    <location>
        <begin position="584"/>
        <end position="607"/>
    </location>
</feature>
<feature type="transmembrane region" description="Helical" evidence="9">
    <location>
        <begin position="692"/>
        <end position="717"/>
    </location>
</feature>
<evidence type="ECO:0000256" key="3">
    <source>
        <dbReference type="ARBA" id="ARBA00022449"/>
    </source>
</evidence>
<keyword evidence="6 9" id="KW-1133">Transmembrane helix</keyword>
<evidence type="ECO:0000259" key="10">
    <source>
        <dbReference type="Pfam" id="PF01699"/>
    </source>
</evidence>
<dbReference type="FunFam" id="1.20.1420.30:FF:000066">
    <property type="entry name" value="Na/Ca eXchangers"/>
    <property type="match status" value="1"/>
</dbReference>
<feature type="transmembrane region" description="Helical" evidence="9">
    <location>
        <begin position="619"/>
        <end position="643"/>
    </location>
</feature>
<evidence type="ECO:0000256" key="5">
    <source>
        <dbReference type="ARBA" id="ARBA00022692"/>
    </source>
</evidence>
<keyword evidence="4" id="KW-0109">Calcium transport</keyword>
<dbReference type="GO" id="GO:0005262">
    <property type="term" value="F:calcium channel activity"/>
    <property type="evidence" value="ECO:0007669"/>
    <property type="project" value="TreeGrafter"/>
</dbReference>
<dbReference type="InterPro" id="IPR004481">
    <property type="entry name" value="K/Na/Ca-exchanger"/>
</dbReference>
<dbReference type="Gene3D" id="1.20.1420.30">
    <property type="entry name" value="NCX, central ion-binding region"/>
    <property type="match status" value="2"/>
</dbReference>
<dbReference type="InterPro" id="IPR044880">
    <property type="entry name" value="NCX_ion-bd_dom_sf"/>
</dbReference>
<comment type="subcellular location">
    <subcellularLocation>
        <location evidence="1">Membrane</location>
        <topology evidence="1">Multi-pass membrane protein</topology>
    </subcellularLocation>
</comment>
<feature type="transmembrane region" description="Helical" evidence="9">
    <location>
        <begin position="26"/>
        <end position="48"/>
    </location>
</feature>
<keyword evidence="5 9" id="KW-0812">Transmembrane</keyword>
<dbReference type="AlphaFoldDB" id="A0A0K0E3L7"/>
<comment type="similarity">
    <text evidence="2">Belongs to the Ca(2+):cation antiporter (CaCA) (TC 2.A.19) family. SLC24A subfamily.</text>
</comment>
<organism evidence="12">
    <name type="scientific">Strongyloides stercoralis</name>
    <name type="common">Threadworm</name>
    <dbReference type="NCBI Taxonomy" id="6248"/>
    <lineage>
        <taxon>Eukaryota</taxon>
        <taxon>Metazoa</taxon>
        <taxon>Ecdysozoa</taxon>
        <taxon>Nematoda</taxon>
        <taxon>Chromadorea</taxon>
        <taxon>Rhabditida</taxon>
        <taxon>Tylenchina</taxon>
        <taxon>Panagrolaimomorpha</taxon>
        <taxon>Strongyloidoidea</taxon>
        <taxon>Strongyloididae</taxon>
        <taxon>Strongyloides</taxon>
    </lineage>
</organism>
<dbReference type="WBParaSite" id="SSTP_0000408900.1">
    <property type="protein sequence ID" value="SSTP_0000408900.1"/>
    <property type="gene ID" value="SSTP_0000408900"/>
</dbReference>
<feature type="transmembrane region" description="Helical" evidence="9">
    <location>
        <begin position="139"/>
        <end position="161"/>
    </location>
</feature>
<feature type="transmembrane region" description="Helical" evidence="9">
    <location>
        <begin position="549"/>
        <end position="572"/>
    </location>
</feature>
<dbReference type="FunFam" id="1.20.1420.30:FF:000004">
    <property type="entry name" value="Sodium/potassium/calcium exchanger 2 isoform 1"/>
    <property type="match status" value="1"/>
</dbReference>
<dbReference type="Pfam" id="PF01699">
    <property type="entry name" value="Na_Ca_ex"/>
    <property type="match status" value="2"/>
</dbReference>
<dbReference type="NCBIfam" id="TIGR00367">
    <property type="entry name" value="calcium/sodium antiporter"/>
    <property type="match status" value="1"/>
</dbReference>
<dbReference type="GO" id="GO:0005886">
    <property type="term" value="C:plasma membrane"/>
    <property type="evidence" value="ECO:0007669"/>
    <property type="project" value="TreeGrafter"/>
</dbReference>
<feature type="compositionally biased region" description="Basic and acidic residues" evidence="8">
    <location>
        <begin position="487"/>
        <end position="498"/>
    </location>
</feature>
<keyword evidence="11" id="KW-1185">Reference proteome</keyword>
<dbReference type="PANTHER" id="PTHR10846">
    <property type="entry name" value="SODIUM/POTASSIUM/CALCIUM EXCHANGER"/>
    <property type="match status" value="1"/>
</dbReference>
<evidence type="ECO:0000313" key="12">
    <source>
        <dbReference type="WBParaSite" id="SSTP_0000408900.1"/>
    </source>
</evidence>
<keyword evidence="4" id="KW-0813">Transport</keyword>
<feature type="domain" description="Sodium/calcium exchanger membrane region" evidence="10">
    <location>
        <begin position="550"/>
        <end position="709"/>
    </location>
</feature>
<evidence type="ECO:0000256" key="6">
    <source>
        <dbReference type="ARBA" id="ARBA00022989"/>
    </source>
</evidence>
<reference evidence="12" key="1">
    <citation type="submission" date="2015-08" db="UniProtKB">
        <authorList>
            <consortium name="WormBaseParasite"/>
        </authorList>
    </citation>
    <scope>IDENTIFICATION</scope>
</reference>
<evidence type="ECO:0000313" key="13">
    <source>
        <dbReference type="WBParaSite" id="TCONS_00005737.p1"/>
    </source>
</evidence>
<name>A0A0K0E3L7_STRER</name>
<dbReference type="GO" id="GO:0006874">
    <property type="term" value="P:intracellular calcium ion homeostasis"/>
    <property type="evidence" value="ECO:0007669"/>
    <property type="project" value="TreeGrafter"/>
</dbReference>
<keyword evidence="4" id="KW-0106">Calcium</keyword>
<dbReference type="GO" id="GO:0008273">
    <property type="term" value="F:calcium, potassium:sodium antiporter activity"/>
    <property type="evidence" value="ECO:0007669"/>
    <property type="project" value="TreeGrafter"/>
</dbReference>
<keyword evidence="3" id="KW-0050">Antiport</keyword>
<evidence type="ECO:0000313" key="11">
    <source>
        <dbReference type="Proteomes" id="UP000035681"/>
    </source>
</evidence>
<feature type="domain" description="Sodium/calcium exchanger membrane region" evidence="10">
    <location>
        <begin position="147"/>
        <end position="288"/>
    </location>
</feature>
<feature type="region of interest" description="Disordered" evidence="8">
    <location>
        <begin position="487"/>
        <end position="511"/>
    </location>
</feature>
<dbReference type="InterPro" id="IPR004837">
    <property type="entry name" value="NaCa_Exmemb"/>
</dbReference>
<keyword evidence="7 9" id="KW-0472">Membrane</keyword>
<evidence type="ECO:0000256" key="1">
    <source>
        <dbReference type="ARBA" id="ARBA00004141"/>
    </source>
</evidence>
<evidence type="ECO:0000256" key="7">
    <source>
        <dbReference type="ARBA" id="ARBA00023136"/>
    </source>
</evidence>
<accession>A0A0K0E3L7</accession>
<sequence length="728" mass="83136">MNEKNFSIFKNRFHFLRKRRRIQKNILLIGFGIVIILSFIYFSFYIIFLNYFKNVKLEKDYNNQEKVSFNKFENNNIYKLLYPISKSYRKKRDMYYDYEYENEVLLKGERCPLPTKYSSNLTNEVSLFPEDLFTQQQRLNGAIILHVLGLFYMFTALAIVCDEFFVPALGVITEMLLISNDVAGATFMAAGGSMPEFFTSIFGVFITSNNVGIGTIVGSATFNILCVLAFCTLFSKQVLKLTWWPLFRDVTFYIISLLFLVIFFLDEKINWYEALVMFTIYILYAIFMKYNETVECYVKGRLFFCPVNKEDSIDKDHIIINNTNKKKRNSFQVSKIKNISNDILYGDGISHETSSPSSEQTTIPVLHAGTFFRQSLAQLALDTSDETSRSIEDSHIVPKNGRRKSVGSDKITKTIAVKPAPENATLNYCDNDKTIFNPPKIKKVGDCITIKKNNCQKNDEKHAKITTSPPSISIIVDSQSSNIVKYDENDDKNIKKEDENEEEDEDEPLDLTWPQTRQKQLVYFILSPITYSLYLTIPDVRRTGYKKYVVITFIGSIIWIALFSYLMVWWSATIGSTFNIPTEIMGLTILAAGTSIPDLITSVIVARKGLGDMAVSSSIGSNLFDVCVGLPIPWLLYFFVNWIKKHQTDGDKSIGTISVSSNGLACSVGLLFLMLLVLIISIALSRWQMNKIFGIIMIVAYICFCIFSVFLEIGYLICPLKFTISEKC</sequence>
<keyword evidence="4" id="KW-0406">Ion transport</keyword>
<feature type="compositionally biased region" description="Acidic residues" evidence="8">
    <location>
        <begin position="499"/>
        <end position="509"/>
    </location>
</feature>
<feature type="transmembrane region" description="Helical" evidence="9">
    <location>
        <begin position="664"/>
        <end position="686"/>
    </location>
</feature>
<dbReference type="WBParaSite" id="TCONS_00005737.p1">
    <property type="protein sequence ID" value="TCONS_00005737.p1"/>
    <property type="gene ID" value="XLOC_003985"/>
</dbReference>
<evidence type="ECO:0000256" key="9">
    <source>
        <dbReference type="SAM" id="Phobius"/>
    </source>
</evidence>
<feature type="transmembrane region" description="Helical" evidence="9">
    <location>
        <begin position="271"/>
        <end position="291"/>
    </location>
</feature>
<dbReference type="STRING" id="6248.A0A0K0E3L7"/>
<feature type="transmembrane region" description="Helical" evidence="9">
    <location>
        <begin position="212"/>
        <end position="234"/>
    </location>
</feature>
<evidence type="ECO:0000256" key="2">
    <source>
        <dbReference type="ARBA" id="ARBA00005364"/>
    </source>
</evidence>